<reference key="2">
    <citation type="journal article" date="2011" name="Extremophiles">
        <title>Genomic analyses of Acidianus hospitalis W1 a host for studying crenarchaeal virus and plasmid life cycles.</title>
        <authorList>
            <person name="You X.Y."/>
            <person name="Liu C."/>
            <person name="Wang S.Y."/>
            <person name="Jiang C.Y."/>
            <person name="Shah S.A."/>
            <person name="Prangishvili D."/>
            <person name="Liu S.J."/>
            <person name="Garrett R.A."/>
        </authorList>
    </citation>
    <scope>NUCLEOTIDE SEQUENCE</scope>
    <source>
        <strain>W1</strain>
    </source>
</reference>
<proteinExistence type="predicted"/>
<keyword evidence="2" id="KW-1185">Reference proteome</keyword>
<dbReference type="KEGG" id="aho:Ahos_1416"/>
<name>F4B4R9_ACIHW</name>
<organism evidence="1 2">
    <name type="scientific">Acidianus hospitalis (strain W1)</name>
    <dbReference type="NCBI Taxonomy" id="933801"/>
    <lineage>
        <taxon>Archaea</taxon>
        <taxon>Thermoproteota</taxon>
        <taxon>Thermoprotei</taxon>
        <taxon>Sulfolobales</taxon>
        <taxon>Sulfolobaceae</taxon>
        <taxon>Acidianus</taxon>
    </lineage>
</organism>
<accession>F4B4R9</accession>
<gene>
    <name evidence="1" type="ordered locus">Ahos_1416</name>
</gene>
<dbReference type="HOGENOM" id="CLU_196483_0_0_2"/>
<dbReference type="STRING" id="933801.Ahos_1416"/>
<evidence type="ECO:0000313" key="2">
    <source>
        <dbReference type="Proteomes" id="UP000008458"/>
    </source>
</evidence>
<dbReference type="Proteomes" id="UP000008458">
    <property type="component" value="Chromosome"/>
</dbReference>
<sequence>MKATFTVIFKNLNSAIKVMEEKYVCLTCGKTFYSGQGIILTVADRKLYFHSKACAYKFLKEVILNVDKDCISSTVKDVYKKYEDLAKKREENAKKKI</sequence>
<dbReference type="EMBL" id="CP002535">
    <property type="protein sequence ID" value="AEE94299.1"/>
    <property type="molecule type" value="Genomic_DNA"/>
</dbReference>
<evidence type="ECO:0000313" key="1">
    <source>
        <dbReference type="EMBL" id="AEE94299.1"/>
    </source>
</evidence>
<reference evidence="1 2" key="1">
    <citation type="journal article" date="2011" name="Extremophiles">
        <title>Genomic analysis of Acidianus hospitalis W1 a host for studying crenarchaeal virus and plasmid life cycles.</title>
        <authorList>
            <person name="You X.Y."/>
            <person name="Liu C."/>
            <person name="Wang S.Y."/>
            <person name="Jiang C.Y."/>
            <person name="Shah S.A."/>
            <person name="Prangishvili D."/>
            <person name="She Q."/>
            <person name="Liu S.J."/>
            <person name="Garrett R.A."/>
        </authorList>
    </citation>
    <scope>NUCLEOTIDE SEQUENCE [LARGE SCALE GENOMIC DNA]</scope>
    <source>
        <strain evidence="1 2">W1</strain>
    </source>
</reference>
<dbReference type="AlphaFoldDB" id="F4B4R9"/>
<dbReference type="eggNOG" id="arCOG04135">
    <property type="taxonomic scope" value="Archaea"/>
</dbReference>
<protein>
    <submittedName>
        <fullName evidence="1">Uncharacterized protein</fullName>
    </submittedName>
</protein>